<keyword evidence="1" id="KW-0812">Transmembrane</keyword>
<evidence type="ECO:0000256" key="1">
    <source>
        <dbReference type="SAM" id="Phobius"/>
    </source>
</evidence>
<dbReference type="RefSeq" id="WP_171220579.1">
    <property type="nucleotide sequence ID" value="NZ_JABEPP010000007.1"/>
</dbReference>
<dbReference type="AlphaFoldDB" id="A0A849ICE5"/>
<protein>
    <submittedName>
        <fullName evidence="2">Uncharacterized protein</fullName>
    </submittedName>
</protein>
<gene>
    <name evidence="2" type="ORF">HJG44_22210</name>
</gene>
<dbReference type="EMBL" id="JABEPP010000007">
    <property type="protein sequence ID" value="NNM75078.1"/>
    <property type="molecule type" value="Genomic_DNA"/>
</dbReference>
<keyword evidence="1" id="KW-1133">Transmembrane helix</keyword>
<organism evidence="2 3">
    <name type="scientific">Enterovirga aerilata</name>
    <dbReference type="NCBI Taxonomy" id="2730920"/>
    <lineage>
        <taxon>Bacteria</taxon>
        <taxon>Pseudomonadati</taxon>
        <taxon>Pseudomonadota</taxon>
        <taxon>Alphaproteobacteria</taxon>
        <taxon>Hyphomicrobiales</taxon>
        <taxon>Methylobacteriaceae</taxon>
        <taxon>Enterovirga</taxon>
    </lineage>
</organism>
<feature type="transmembrane region" description="Helical" evidence="1">
    <location>
        <begin position="67"/>
        <end position="89"/>
    </location>
</feature>
<keyword evidence="3" id="KW-1185">Reference proteome</keyword>
<reference evidence="2 3" key="1">
    <citation type="submission" date="2020-04" db="EMBL/GenBank/DDBJ databases">
        <title>Enterovirga sp. isolate from soil.</title>
        <authorList>
            <person name="Chea S."/>
            <person name="Kim D.-U."/>
        </authorList>
    </citation>
    <scope>NUCLEOTIDE SEQUENCE [LARGE SCALE GENOMIC DNA]</scope>
    <source>
        <strain evidence="2 3">DB1703</strain>
    </source>
</reference>
<keyword evidence="1" id="KW-0472">Membrane</keyword>
<name>A0A849ICE5_9HYPH</name>
<comment type="caution">
    <text evidence="2">The sequence shown here is derived from an EMBL/GenBank/DDBJ whole genome shotgun (WGS) entry which is preliminary data.</text>
</comment>
<sequence length="122" mass="12301">MSSNTIAAAVSDAVKGAVKDAIQDPTVPVASELPSVAAARIAEAVTPEVKAVVAHATNNEPWHQSRVALGSIGTIVSSGFGLYALWASGVTNGELYAPLITAMIGAAIALYGRFVATKPLGA</sequence>
<accession>A0A849ICE5</accession>
<feature type="transmembrane region" description="Helical" evidence="1">
    <location>
        <begin position="95"/>
        <end position="116"/>
    </location>
</feature>
<evidence type="ECO:0000313" key="3">
    <source>
        <dbReference type="Proteomes" id="UP000564885"/>
    </source>
</evidence>
<dbReference type="Proteomes" id="UP000564885">
    <property type="component" value="Unassembled WGS sequence"/>
</dbReference>
<evidence type="ECO:0000313" key="2">
    <source>
        <dbReference type="EMBL" id="NNM75078.1"/>
    </source>
</evidence>
<proteinExistence type="predicted"/>